<organism evidence="1 2">
    <name type="scientific">Pseudomonas fluorescens</name>
    <dbReference type="NCBI Taxonomy" id="294"/>
    <lineage>
        <taxon>Bacteria</taxon>
        <taxon>Pseudomonadati</taxon>
        <taxon>Pseudomonadota</taxon>
        <taxon>Gammaproteobacteria</taxon>
        <taxon>Pseudomonadales</taxon>
        <taxon>Pseudomonadaceae</taxon>
        <taxon>Pseudomonas</taxon>
    </lineage>
</organism>
<comment type="caution">
    <text evidence="1">The sequence shown here is derived from an EMBL/GenBank/DDBJ whole genome shotgun (WGS) entry which is preliminary data.</text>
</comment>
<dbReference type="AlphaFoldDB" id="A0A1T2Z9B0"/>
<evidence type="ECO:0000313" key="2">
    <source>
        <dbReference type="Proteomes" id="UP000190965"/>
    </source>
</evidence>
<gene>
    <name evidence="1" type="ORF">BFW87_00330</name>
</gene>
<dbReference type="OrthoDB" id="7019385at2"/>
<accession>A0A1T2Z9B0</accession>
<dbReference type="EMBL" id="MSDF01000001">
    <property type="protein sequence ID" value="OPB00896.1"/>
    <property type="molecule type" value="Genomic_DNA"/>
</dbReference>
<evidence type="ECO:0000313" key="1">
    <source>
        <dbReference type="EMBL" id="OPB00896.1"/>
    </source>
</evidence>
<protein>
    <submittedName>
        <fullName evidence="1">Uncharacterized protein</fullName>
    </submittedName>
</protein>
<proteinExistence type="predicted"/>
<reference evidence="1 2" key="1">
    <citation type="submission" date="2016-12" db="EMBL/GenBank/DDBJ databases">
        <title>Draft genome sequences of seven strains of Pseudomonas fluorescens that produce 4-formylaminooxyvinylglycine.</title>
        <authorList>
            <person name="Okrent R.A."/>
            <person name="Manning V.A."/>
            <person name="Trippe K.M."/>
        </authorList>
    </citation>
    <scope>NUCLEOTIDE SEQUENCE [LARGE SCALE GENOMIC DNA]</scope>
    <source>
        <strain evidence="1 2">P5A</strain>
    </source>
</reference>
<dbReference type="RefSeq" id="WP_078738025.1">
    <property type="nucleotide sequence ID" value="NZ_MSDF01000001.1"/>
</dbReference>
<dbReference type="Proteomes" id="UP000190965">
    <property type="component" value="Unassembled WGS sequence"/>
</dbReference>
<sequence>MNAELTEEEMRRALFGATQPQEQISAPLVKEPVEEVVLAKPVVAPAAKKKVAKAFTPRLRVTLRVGNEFEGKMIELIHEADTLSSLLAEQEAVKTARKKYKYVELVSVKSM</sequence>
<name>A0A1T2Z9B0_PSEFL</name>